<feature type="domain" description="Response regulatory" evidence="2">
    <location>
        <begin position="5"/>
        <end position="120"/>
    </location>
</feature>
<dbReference type="Gene3D" id="1.10.3210.10">
    <property type="entry name" value="Hypothetical protein af1432"/>
    <property type="match status" value="1"/>
</dbReference>
<evidence type="ECO:0000259" key="3">
    <source>
        <dbReference type="PROSITE" id="PS50112"/>
    </source>
</evidence>
<dbReference type="SUPFAM" id="SSF55785">
    <property type="entry name" value="PYP-like sensor domain (PAS domain)"/>
    <property type="match status" value="1"/>
</dbReference>
<protein>
    <submittedName>
        <fullName evidence="6">Metal dependent phosphohydrolase domain-containing protein</fullName>
    </submittedName>
</protein>
<dbReference type="Pfam" id="PF08448">
    <property type="entry name" value="PAS_4"/>
    <property type="match status" value="1"/>
</dbReference>
<keyword evidence="6" id="KW-0378">Hydrolase</keyword>
<dbReference type="PROSITE" id="PS50110">
    <property type="entry name" value="RESPONSE_REGULATORY"/>
    <property type="match status" value="1"/>
</dbReference>
<organism evidence="6 7">
    <name type="scientific">Desulfovibrio ferrophilus</name>
    <dbReference type="NCBI Taxonomy" id="241368"/>
    <lineage>
        <taxon>Bacteria</taxon>
        <taxon>Pseudomonadati</taxon>
        <taxon>Thermodesulfobacteriota</taxon>
        <taxon>Desulfovibrionia</taxon>
        <taxon>Desulfovibrionales</taxon>
        <taxon>Desulfovibrionaceae</taxon>
        <taxon>Desulfovibrio</taxon>
    </lineage>
</organism>
<feature type="domain" description="PAS" evidence="3">
    <location>
        <begin position="132"/>
        <end position="195"/>
    </location>
</feature>
<dbReference type="CDD" id="cd17534">
    <property type="entry name" value="REC_DC-like"/>
    <property type="match status" value="1"/>
</dbReference>
<sequence length="455" mass="50258">MSCLRILVVEDESIVAMDIRHRLSKLGYEIVGEVETGEDAVRLAAELLPDLVLMDIMLAGEMDGVQAAAEIHSRVDLPIVYLSAYADDETLQRVKITQPFGYIIKPFEDRELHAAIEMACYRHRMERLRREDRMWMQTTLDSVGEAIISTDPSGMVTYTNAVAAAMASTSQQELKGKPLESILTFNDVLGELVDPVALALSGNSSERSDSLSLHLGNDRTVPVEVSCRTVKNDDDGVMGAVLAFRDISGRKETVRELRHTVAKLRQTVEATVQALVVTSEKRDPYTAGHQQRVAQLAVAIARRLGLEGDQLDAIRVTGLLHDLGKIYIPAEILSKPARLTEMEMGLMRTHSQVGYDILSGVPFPWAVADIVLQHHERLDGTGYPQGLSGDEILHESRIICVADVVEAMSSHRPYRAALGLDRALQEIRAGRGSRYDPEVVDACLSLFVEGDFVFE</sequence>
<dbReference type="InterPro" id="IPR013656">
    <property type="entry name" value="PAS_4"/>
</dbReference>
<dbReference type="InterPro" id="IPR011006">
    <property type="entry name" value="CheY-like_superfamily"/>
</dbReference>
<dbReference type="CDD" id="cd00077">
    <property type="entry name" value="HDc"/>
    <property type="match status" value="1"/>
</dbReference>
<dbReference type="SMART" id="SM00091">
    <property type="entry name" value="PAS"/>
    <property type="match status" value="1"/>
</dbReference>
<dbReference type="SUPFAM" id="SSF109604">
    <property type="entry name" value="HD-domain/PDEase-like"/>
    <property type="match status" value="1"/>
</dbReference>
<evidence type="ECO:0000256" key="1">
    <source>
        <dbReference type="PROSITE-ProRule" id="PRU00169"/>
    </source>
</evidence>
<dbReference type="InterPro" id="IPR001789">
    <property type="entry name" value="Sig_transdc_resp-reg_receiver"/>
</dbReference>
<dbReference type="GO" id="GO:0000160">
    <property type="term" value="P:phosphorelay signal transduction system"/>
    <property type="evidence" value="ECO:0007669"/>
    <property type="project" value="InterPro"/>
</dbReference>
<evidence type="ECO:0000259" key="5">
    <source>
        <dbReference type="PROSITE" id="PS51832"/>
    </source>
</evidence>
<dbReference type="InterPro" id="IPR037522">
    <property type="entry name" value="HD_GYP_dom"/>
</dbReference>
<gene>
    <name evidence="6" type="ORF">DFE_0581</name>
</gene>
<dbReference type="InterPro" id="IPR003607">
    <property type="entry name" value="HD/PDEase_dom"/>
</dbReference>
<dbReference type="SMART" id="SM00471">
    <property type="entry name" value="HDc"/>
    <property type="match status" value="1"/>
</dbReference>
<dbReference type="InterPro" id="IPR035965">
    <property type="entry name" value="PAS-like_dom_sf"/>
</dbReference>
<dbReference type="Pfam" id="PF13487">
    <property type="entry name" value="HD_5"/>
    <property type="match status" value="1"/>
</dbReference>
<evidence type="ECO:0000313" key="6">
    <source>
        <dbReference type="EMBL" id="BBD07307.1"/>
    </source>
</evidence>
<dbReference type="SMART" id="SM00448">
    <property type="entry name" value="REC"/>
    <property type="match status" value="1"/>
</dbReference>
<dbReference type="KEGG" id="dfl:DFE_0581"/>
<dbReference type="CDD" id="cd00130">
    <property type="entry name" value="PAS"/>
    <property type="match status" value="1"/>
</dbReference>
<dbReference type="NCBIfam" id="TIGR00229">
    <property type="entry name" value="sensory_box"/>
    <property type="match status" value="1"/>
</dbReference>
<dbReference type="PROSITE" id="PS50112">
    <property type="entry name" value="PAS"/>
    <property type="match status" value="1"/>
</dbReference>
<dbReference type="PROSITE" id="PS51831">
    <property type="entry name" value="HD"/>
    <property type="match status" value="1"/>
</dbReference>
<proteinExistence type="predicted"/>
<dbReference type="PANTHER" id="PTHR45228">
    <property type="entry name" value="CYCLIC DI-GMP PHOSPHODIESTERASE TM_0186-RELATED"/>
    <property type="match status" value="1"/>
</dbReference>
<dbReference type="RefSeq" id="WP_126376456.1">
    <property type="nucleotide sequence ID" value="NZ_AP017378.1"/>
</dbReference>
<accession>A0A2Z6AVP2</accession>
<dbReference type="EMBL" id="AP017378">
    <property type="protein sequence ID" value="BBD07307.1"/>
    <property type="molecule type" value="Genomic_DNA"/>
</dbReference>
<dbReference type="PROSITE" id="PS51832">
    <property type="entry name" value="HD_GYP"/>
    <property type="match status" value="1"/>
</dbReference>
<evidence type="ECO:0000259" key="4">
    <source>
        <dbReference type="PROSITE" id="PS51831"/>
    </source>
</evidence>
<dbReference type="SUPFAM" id="SSF52172">
    <property type="entry name" value="CheY-like"/>
    <property type="match status" value="1"/>
</dbReference>
<dbReference type="Gene3D" id="3.30.450.20">
    <property type="entry name" value="PAS domain"/>
    <property type="match status" value="1"/>
</dbReference>
<dbReference type="InterPro" id="IPR006675">
    <property type="entry name" value="HDIG_dom"/>
</dbReference>
<dbReference type="NCBIfam" id="TIGR00277">
    <property type="entry name" value="HDIG"/>
    <property type="match status" value="1"/>
</dbReference>
<feature type="modified residue" description="4-aspartylphosphate" evidence="1">
    <location>
        <position position="55"/>
    </location>
</feature>
<dbReference type="Pfam" id="PF00072">
    <property type="entry name" value="Response_reg"/>
    <property type="match status" value="1"/>
</dbReference>
<keyword evidence="1" id="KW-0597">Phosphoprotein</keyword>
<dbReference type="AlphaFoldDB" id="A0A2Z6AVP2"/>
<dbReference type="GO" id="GO:0016787">
    <property type="term" value="F:hydrolase activity"/>
    <property type="evidence" value="ECO:0007669"/>
    <property type="project" value="UniProtKB-KW"/>
</dbReference>
<dbReference type="InterPro" id="IPR006674">
    <property type="entry name" value="HD_domain"/>
</dbReference>
<dbReference type="OrthoDB" id="9769359at2"/>
<name>A0A2Z6AVP2_9BACT</name>
<evidence type="ECO:0000259" key="2">
    <source>
        <dbReference type="PROSITE" id="PS50110"/>
    </source>
</evidence>
<evidence type="ECO:0000313" key="7">
    <source>
        <dbReference type="Proteomes" id="UP000269883"/>
    </source>
</evidence>
<keyword evidence="7" id="KW-1185">Reference proteome</keyword>
<dbReference type="InterPro" id="IPR052020">
    <property type="entry name" value="Cyclic_di-GMP/3'3'-cGAMP_PDE"/>
</dbReference>
<dbReference type="Gene3D" id="3.40.50.2300">
    <property type="match status" value="1"/>
</dbReference>
<feature type="domain" description="HD-GYP" evidence="5">
    <location>
        <begin position="264"/>
        <end position="455"/>
    </location>
</feature>
<dbReference type="InterPro" id="IPR000014">
    <property type="entry name" value="PAS"/>
</dbReference>
<dbReference type="Proteomes" id="UP000269883">
    <property type="component" value="Chromosome"/>
</dbReference>
<feature type="domain" description="HD" evidence="4">
    <location>
        <begin position="286"/>
        <end position="408"/>
    </location>
</feature>
<reference evidence="6 7" key="1">
    <citation type="journal article" date="2018" name="Sci. Adv.">
        <title>Multi-heme cytochromes provide a pathway for survival in energy-limited environments.</title>
        <authorList>
            <person name="Deng X."/>
            <person name="Dohmae N."/>
            <person name="Nealson K.H."/>
            <person name="Hashimoto K."/>
            <person name="Okamoto A."/>
        </authorList>
    </citation>
    <scope>NUCLEOTIDE SEQUENCE [LARGE SCALE GENOMIC DNA]</scope>
    <source>
        <strain evidence="6 7">IS5</strain>
    </source>
</reference>